<sequence>MSRRAAKNAAFRRRYATSAEFREQCSDRNREQYQKHRIRRMRAQRLWYAKSGLECSRARSKVLRERYVLLHLQAIAKLGNVCKVCGFSDARALQIDHVNGGSGREENNGRRYYQRVIDDTSGRFQLLCSNHNLIKAHEEGKIGAVRRKHA</sequence>
<organism evidence="1">
    <name type="scientific">marine sediment metagenome</name>
    <dbReference type="NCBI Taxonomy" id="412755"/>
    <lineage>
        <taxon>unclassified sequences</taxon>
        <taxon>metagenomes</taxon>
        <taxon>ecological metagenomes</taxon>
    </lineage>
</organism>
<gene>
    <name evidence="1" type="ORF">LCGC14_1429800</name>
</gene>
<dbReference type="AlphaFoldDB" id="A0A0F9M4F1"/>
<reference evidence="1" key="1">
    <citation type="journal article" date="2015" name="Nature">
        <title>Complex archaea that bridge the gap between prokaryotes and eukaryotes.</title>
        <authorList>
            <person name="Spang A."/>
            <person name="Saw J.H."/>
            <person name="Jorgensen S.L."/>
            <person name="Zaremba-Niedzwiedzka K."/>
            <person name="Martijn J."/>
            <person name="Lind A.E."/>
            <person name="van Eijk R."/>
            <person name="Schleper C."/>
            <person name="Guy L."/>
            <person name="Ettema T.J."/>
        </authorList>
    </citation>
    <scope>NUCLEOTIDE SEQUENCE</scope>
</reference>
<name>A0A0F9M4F1_9ZZZZ</name>
<evidence type="ECO:0008006" key="2">
    <source>
        <dbReference type="Google" id="ProtNLM"/>
    </source>
</evidence>
<proteinExistence type="predicted"/>
<accession>A0A0F9M4F1</accession>
<evidence type="ECO:0000313" key="1">
    <source>
        <dbReference type="EMBL" id="KKM71515.1"/>
    </source>
</evidence>
<comment type="caution">
    <text evidence="1">The sequence shown here is derived from an EMBL/GenBank/DDBJ whole genome shotgun (WGS) entry which is preliminary data.</text>
</comment>
<protein>
    <recommendedName>
        <fullName evidence="2">HNH nuclease domain-containing protein</fullName>
    </recommendedName>
</protein>
<dbReference type="EMBL" id="LAZR01009620">
    <property type="protein sequence ID" value="KKM71515.1"/>
    <property type="molecule type" value="Genomic_DNA"/>
</dbReference>